<dbReference type="PANTHER" id="PTHR46401:SF2">
    <property type="entry name" value="GLYCOSYLTRANSFERASE WBBK-RELATED"/>
    <property type="match status" value="1"/>
</dbReference>
<organism evidence="3 4">
    <name type="scientific">Acinetobacter bouvetii</name>
    <dbReference type="NCBI Taxonomy" id="202951"/>
    <lineage>
        <taxon>Bacteria</taxon>
        <taxon>Pseudomonadati</taxon>
        <taxon>Pseudomonadota</taxon>
        <taxon>Gammaproteobacteria</taxon>
        <taxon>Moraxellales</taxon>
        <taxon>Moraxellaceae</taxon>
        <taxon>Acinetobacter</taxon>
    </lineage>
</organism>
<proteinExistence type="predicted"/>
<dbReference type="PANTHER" id="PTHR46401">
    <property type="entry name" value="GLYCOSYLTRANSFERASE WBBK-RELATED"/>
    <property type="match status" value="1"/>
</dbReference>
<dbReference type="EMBL" id="SGSU01000008">
    <property type="protein sequence ID" value="RZG67125.1"/>
    <property type="molecule type" value="Genomic_DNA"/>
</dbReference>
<name>A0A4Q7B257_9GAMM</name>
<gene>
    <name evidence="3" type="ORF">EXE25_08380</name>
</gene>
<dbReference type="SUPFAM" id="SSF53756">
    <property type="entry name" value="UDP-Glycosyltransferase/glycogen phosphorylase"/>
    <property type="match status" value="1"/>
</dbReference>
<dbReference type="GO" id="GO:0016757">
    <property type="term" value="F:glycosyltransferase activity"/>
    <property type="evidence" value="ECO:0007669"/>
    <property type="project" value="InterPro"/>
</dbReference>
<evidence type="ECO:0000313" key="3">
    <source>
        <dbReference type="EMBL" id="RZG67125.1"/>
    </source>
</evidence>
<evidence type="ECO:0000313" key="4">
    <source>
        <dbReference type="Proteomes" id="UP000293483"/>
    </source>
</evidence>
<evidence type="ECO:0000259" key="2">
    <source>
        <dbReference type="Pfam" id="PF00534"/>
    </source>
</evidence>
<sequence>MSNICIISANSLENENASRNRVLSFVNSFLAEGHTVNLISMDHAGYQLIQHDHFTHLKIPFIDTKIPSFIKRAFLEMRIASSALNKVNELNCDVNLITIPSMFLLHLSGLLKGSGTKILDIRDLSWEYLDENSLVNRVAKRIFTYSALLNFKRFNILSVTNDHEFEYVSKHIQSTQKIVKVPNGVAQKVFNELCTITENATNVLTVTYVGNVGLAQDLSTLIAVSKQLPQVVFNIVGGGTDFERVSAFADPKQTNLKFLGRKKFDELIEIYNHSDILYAQLTPDFASAMPSKLYEYLSTGKYVIYGGVGVASNTLNKFEQVSLVQPCDIAVLKTEIEKVIASQSYKGISVQNRMLIASQYIRDITVQKLVSEI</sequence>
<dbReference type="AlphaFoldDB" id="A0A4Q7B257"/>
<evidence type="ECO:0000256" key="1">
    <source>
        <dbReference type="ARBA" id="ARBA00022679"/>
    </source>
</evidence>
<dbReference type="RefSeq" id="WP_130145429.1">
    <property type="nucleotide sequence ID" value="NZ_SGSU01000008.1"/>
</dbReference>
<dbReference type="Pfam" id="PF00534">
    <property type="entry name" value="Glycos_transf_1"/>
    <property type="match status" value="1"/>
</dbReference>
<keyword evidence="1 3" id="KW-0808">Transferase</keyword>
<dbReference type="Proteomes" id="UP000293483">
    <property type="component" value="Unassembled WGS sequence"/>
</dbReference>
<protein>
    <submittedName>
        <fullName evidence="3">Glycosyltransferase</fullName>
    </submittedName>
</protein>
<accession>A0A4Q7B257</accession>
<comment type="caution">
    <text evidence="3">The sequence shown here is derived from an EMBL/GenBank/DDBJ whole genome shotgun (WGS) entry which is preliminary data.</text>
</comment>
<feature type="domain" description="Glycosyl transferase family 1" evidence="2">
    <location>
        <begin position="203"/>
        <end position="343"/>
    </location>
</feature>
<reference evidence="3 4" key="1">
    <citation type="submission" date="2019-02" db="EMBL/GenBank/DDBJ databases">
        <title>The Batch Genome Submission of Acinetobacter spp. strains.</title>
        <authorList>
            <person name="Qin J."/>
            <person name="Hu Y."/>
            <person name="Ye H."/>
            <person name="Wei L."/>
            <person name="Feng Y."/>
            <person name="Zong Z."/>
        </authorList>
    </citation>
    <scope>NUCLEOTIDE SEQUENCE [LARGE SCALE GENOMIC DNA]</scope>
    <source>
        <strain evidence="3 4">WCHABo060081</strain>
    </source>
</reference>
<dbReference type="Gene3D" id="3.40.50.2000">
    <property type="entry name" value="Glycogen Phosphorylase B"/>
    <property type="match status" value="2"/>
</dbReference>
<dbReference type="InterPro" id="IPR001296">
    <property type="entry name" value="Glyco_trans_1"/>
</dbReference>